<proteinExistence type="predicted"/>
<keyword evidence="4" id="KW-1185">Reference proteome</keyword>
<protein>
    <recommendedName>
        <fullName evidence="2">BTB domain-containing protein</fullName>
    </recommendedName>
</protein>
<dbReference type="Proteomes" id="UP000235371">
    <property type="component" value="Unassembled WGS sequence"/>
</dbReference>
<evidence type="ECO:0000256" key="1">
    <source>
        <dbReference type="SAM" id="MobiDB-lite"/>
    </source>
</evidence>
<dbReference type="OrthoDB" id="636773at2759"/>
<sequence>MSSYSWQSAEGSQYTPSASPSSSNASTPASTNHRRSTSMTSVGSERTKSDALVPFETFTGIAVPDLGRNYGTMMVQLMVGSGQHRVIFEMHKQPLNDESLYFRKLFAARPGLNTHSLPDIDPATFVFVYKWLYGNRKSIAQFIVLGRINCEQEGIRTMIELYFVAYHLKFTLIEDLAMELLGNGYYHSGLYPSNDDIELAYTKTEPGSALRRYMARQFQQKILTSTGSSLDELHGLLNRQPSLAVDFVLQSRGVLTNGLWRTETLTVCEFHAHPRGDPCPTAQLTFTSIDYAYATGRCDVSDM</sequence>
<dbReference type="InParanoid" id="A0A2J6TI56"/>
<dbReference type="STRING" id="1095630.A0A2J6TI56"/>
<dbReference type="EMBL" id="KZ613783">
    <property type="protein sequence ID" value="PMD62705.1"/>
    <property type="molecule type" value="Genomic_DNA"/>
</dbReference>
<dbReference type="PROSITE" id="PS50097">
    <property type="entry name" value="BTB"/>
    <property type="match status" value="1"/>
</dbReference>
<accession>A0A2J6TI56</accession>
<evidence type="ECO:0000259" key="2">
    <source>
        <dbReference type="PROSITE" id="PS50097"/>
    </source>
</evidence>
<feature type="domain" description="BTB" evidence="2">
    <location>
        <begin position="73"/>
        <end position="141"/>
    </location>
</feature>
<evidence type="ECO:0000313" key="4">
    <source>
        <dbReference type="Proteomes" id="UP000235371"/>
    </source>
</evidence>
<dbReference type="InterPro" id="IPR000210">
    <property type="entry name" value="BTB/POZ_dom"/>
</dbReference>
<dbReference type="AlphaFoldDB" id="A0A2J6TI56"/>
<dbReference type="Gene3D" id="3.30.710.10">
    <property type="entry name" value="Potassium Channel Kv1.1, Chain A"/>
    <property type="match status" value="1"/>
</dbReference>
<name>A0A2J6TI56_9HELO</name>
<feature type="compositionally biased region" description="Polar residues" evidence="1">
    <location>
        <begin position="1"/>
        <end position="14"/>
    </location>
</feature>
<dbReference type="RefSeq" id="XP_024739609.1">
    <property type="nucleotide sequence ID" value="XM_024882823.1"/>
</dbReference>
<evidence type="ECO:0000313" key="3">
    <source>
        <dbReference type="EMBL" id="PMD62705.1"/>
    </source>
</evidence>
<feature type="compositionally biased region" description="Low complexity" evidence="1">
    <location>
        <begin position="15"/>
        <end position="31"/>
    </location>
</feature>
<dbReference type="GeneID" id="36590900"/>
<reference evidence="3 4" key="1">
    <citation type="submission" date="2016-04" db="EMBL/GenBank/DDBJ databases">
        <title>A degradative enzymes factory behind the ericoid mycorrhizal symbiosis.</title>
        <authorList>
            <consortium name="DOE Joint Genome Institute"/>
            <person name="Martino E."/>
            <person name="Morin E."/>
            <person name="Grelet G."/>
            <person name="Kuo A."/>
            <person name="Kohler A."/>
            <person name="Daghino S."/>
            <person name="Barry K."/>
            <person name="Choi C."/>
            <person name="Cichocki N."/>
            <person name="Clum A."/>
            <person name="Copeland A."/>
            <person name="Hainaut M."/>
            <person name="Haridas S."/>
            <person name="Labutti K."/>
            <person name="Lindquist E."/>
            <person name="Lipzen A."/>
            <person name="Khouja H.-R."/>
            <person name="Murat C."/>
            <person name="Ohm R."/>
            <person name="Olson A."/>
            <person name="Spatafora J."/>
            <person name="Veneault-Fourrey C."/>
            <person name="Henrissat B."/>
            <person name="Grigoriev I."/>
            <person name="Martin F."/>
            <person name="Perotto S."/>
        </authorList>
    </citation>
    <scope>NUCLEOTIDE SEQUENCE [LARGE SCALE GENOMIC DNA]</scope>
    <source>
        <strain evidence="3 4">E</strain>
    </source>
</reference>
<dbReference type="InterPro" id="IPR011333">
    <property type="entry name" value="SKP1/BTB/POZ_sf"/>
</dbReference>
<feature type="region of interest" description="Disordered" evidence="1">
    <location>
        <begin position="1"/>
        <end position="46"/>
    </location>
</feature>
<dbReference type="SUPFAM" id="SSF54695">
    <property type="entry name" value="POZ domain"/>
    <property type="match status" value="1"/>
</dbReference>
<organism evidence="3 4">
    <name type="scientific">Hyaloscypha bicolor E</name>
    <dbReference type="NCBI Taxonomy" id="1095630"/>
    <lineage>
        <taxon>Eukaryota</taxon>
        <taxon>Fungi</taxon>
        <taxon>Dikarya</taxon>
        <taxon>Ascomycota</taxon>
        <taxon>Pezizomycotina</taxon>
        <taxon>Leotiomycetes</taxon>
        <taxon>Helotiales</taxon>
        <taxon>Hyaloscyphaceae</taxon>
        <taxon>Hyaloscypha</taxon>
        <taxon>Hyaloscypha bicolor</taxon>
    </lineage>
</organism>
<gene>
    <name evidence="3" type="ORF">K444DRAFT_627594</name>
</gene>